<feature type="signal peptide" evidence="17">
    <location>
        <begin position="1"/>
        <end position="20"/>
    </location>
</feature>
<dbReference type="GO" id="GO:0004181">
    <property type="term" value="F:metallocarboxypeptidase activity"/>
    <property type="evidence" value="ECO:0007669"/>
    <property type="project" value="InterPro"/>
</dbReference>
<evidence type="ECO:0000256" key="12">
    <source>
        <dbReference type="ARBA" id="ARBA00023157"/>
    </source>
</evidence>
<protein>
    <recommendedName>
        <fullName evidence="14">Inactive metallocarboxypeptidase ECM14</fullName>
    </recommendedName>
    <alternativeName>
        <fullName evidence="15">Inactive metallocarboxypeptidase ecm14</fullName>
    </alternativeName>
</protein>
<evidence type="ECO:0000259" key="18">
    <source>
        <dbReference type="PROSITE" id="PS52035"/>
    </source>
</evidence>
<evidence type="ECO:0000256" key="3">
    <source>
        <dbReference type="ARBA" id="ARBA00005988"/>
    </source>
</evidence>
<dbReference type="HOGENOM" id="CLU_019326_1_2_1"/>
<dbReference type="Gene3D" id="3.40.630.10">
    <property type="entry name" value="Zn peptidases"/>
    <property type="match status" value="1"/>
</dbReference>
<evidence type="ECO:0000256" key="10">
    <source>
        <dbReference type="ARBA" id="ARBA00022833"/>
    </source>
</evidence>
<evidence type="ECO:0000256" key="11">
    <source>
        <dbReference type="ARBA" id="ARBA00023049"/>
    </source>
</evidence>
<evidence type="ECO:0000313" key="19">
    <source>
        <dbReference type="EMBL" id="KIP09376.1"/>
    </source>
</evidence>
<keyword evidence="10" id="KW-0862">Zinc</keyword>
<dbReference type="STRING" id="745531.A0A0C3S2B4"/>
<keyword evidence="9" id="KW-0378">Hydrolase</keyword>
<comment type="subcellular location">
    <subcellularLocation>
        <location evidence="2">Secreted</location>
    </subcellularLocation>
</comment>
<keyword evidence="5" id="KW-0121">Carboxypeptidase</keyword>
<dbReference type="FunFam" id="3.40.630.10:FF:000084">
    <property type="entry name" value="Carboxypeptidase B2"/>
    <property type="match status" value="2"/>
</dbReference>
<dbReference type="AlphaFoldDB" id="A0A0C3S2B4"/>
<keyword evidence="20" id="KW-1185">Reference proteome</keyword>
<evidence type="ECO:0000256" key="14">
    <source>
        <dbReference type="ARBA" id="ARBA00026187"/>
    </source>
</evidence>
<keyword evidence="4" id="KW-0964">Secreted</keyword>
<dbReference type="GO" id="GO:0006508">
    <property type="term" value="P:proteolysis"/>
    <property type="evidence" value="ECO:0007669"/>
    <property type="project" value="UniProtKB-KW"/>
</dbReference>
<proteinExistence type="inferred from homology"/>
<feature type="domain" description="Peptidase M14" evidence="18">
    <location>
        <begin position="130"/>
        <end position="454"/>
    </location>
</feature>
<dbReference type="CDD" id="cd03860">
    <property type="entry name" value="M14_CP_A-B_like"/>
    <property type="match status" value="1"/>
</dbReference>
<sequence>MPSMTASSLVLLYAAVFASASYVPQEVLSASPSQDSSAVLRRVAVNSTRHERSTRVILDAAQAADVDIWHVAHDYIDLYMPSESRGASAFSSHELEYTDHLLPSSLLHPHKHPFSLWNLSSLSNTTFHEVYHPLGDIETFASQLLELYPRNVRVVPIGHSAENREMFALEIAKDFGSIRKKTGFVITGAQHAREWIATSTAMFIAHALLADQSESYSMAPLLNSYVFYLVLVPNPDGYAYTWETDRLWYKNRQIIGPNERCIGLDMNRNWVRTTATILLSTPTPPQGHKWKPDAQFPALKKNKGPVDPCSYWYPGHRAFESPEVNNIANYITTLPNLRAYIDLRSYGQMISAPFSHSCKKVPKDAEDQIEAALGAAAAIKAAHGVAFTAGSLCQLTYRAGGNVVDYMYAKAGIKYSFAVHLRDTGTYGFLLPAEWIRPVGEETANMIKSLASFIVKQKF</sequence>
<keyword evidence="12" id="KW-1015">Disulfide bond</keyword>
<comment type="cofactor">
    <cofactor evidence="1">
        <name>Zn(2+)</name>
        <dbReference type="ChEBI" id="CHEBI:29105"/>
    </cofactor>
</comment>
<evidence type="ECO:0000256" key="13">
    <source>
        <dbReference type="ARBA" id="ARBA00025210"/>
    </source>
</evidence>
<dbReference type="Pfam" id="PF00246">
    <property type="entry name" value="Peptidase_M14"/>
    <property type="match status" value="1"/>
</dbReference>
<dbReference type="PANTHER" id="PTHR11705">
    <property type="entry name" value="PROTEASE FAMILY M14 CARBOXYPEPTIDASE A,B"/>
    <property type="match status" value="1"/>
</dbReference>
<keyword evidence="11" id="KW-0482">Metalloprotease</keyword>
<dbReference type="PROSITE" id="PS52035">
    <property type="entry name" value="PEPTIDASE_M14"/>
    <property type="match status" value="1"/>
</dbReference>
<dbReference type="GO" id="GO:0005615">
    <property type="term" value="C:extracellular space"/>
    <property type="evidence" value="ECO:0007669"/>
    <property type="project" value="TreeGrafter"/>
</dbReference>
<evidence type="ECO:0000256" key="17">
    <source>
        <dbReference type="SAM" id="SignalP"/>
    </source>
</evidence>
<comment type="similarity">
    <text evidence="3 16">Belongs to the peptidase M14 family.</text>
</comment>
<dbReference type="Proteomes" id="UP000053257">
    <property type="component" value="Unassembled WGS sequence"/>
</dbReference>
<dbReference type="PANTHER" id="PTHR11705:SF147">
    <property type="entry name" value="INACTIVE METALLOCARBOXYPEPTIDASE ECM14"/>
    <property type="match status" value="1"/>
</dbReference>
<evidence type="ECO:0000256" key="4">
    <source>
        <dbReference type="ARBA" id="ARBA00022525"/>
    </source>
</evidence>
<organism evidence="19 20">
    <name type="scientific">Phlebiopsis gigantea (strain 11061_1 CR5-6)</name>
    <name type="common">White-rot fungus</name>
    <name type="synonym">Peniophora gigantea</name>
    <dbReference type="NCBI Taxonomy" id="745531"/>
    <lineage>
        <taxon>Eukaryota</taxon>
        <taxon>Fungi</taxon>
        <taxon>Dikarya</taxon>
        <taxon>Basidiomycota</taxon>
        <taxon>Agaricomycotina</taxon>
        <taxon>Agaricomycetes</taxon>
        <taxon>Polyporales</taxon>
        <taxon>Phanerochaetaceae</taxon>
        <taxon>Phlebiopsis</taxon>
    </lineage>
</organism>
<evidence type="ECO:0000256" key="9">
    <source>
        <dbReference type="ARBA" id="ARBA00022801"/>
    </source>
</evidence>
<evidence type="ECO:0000256" key="5">
    <source>
        <dbReference type="ARBA" id="ARBA00022645"/>
    </source>
</evidence>
<comment type="function">
    <text evidence="13">Inactive carboxypeptidase that may play a role in cell wall organization and biogenesis.</text>
</comment>
<dbReference type="OrthoDB" id="3626597at2759"/>
<evidence type="ECO:0000256" key="8">
    <source>
        <dbReference type="ARBA" id="ARBA00022729"/>
    </source>
</evidence>
<dbReference type="PRINTS" id="PR00765">
    <property type="entry name" value="CRBOXYPTASEA"/>
</dbReference>
<keyword evidence="8 17" id="KW-0732">Signal</keyword>
<evidence type="ECO:0000313" key="20">
    <source>
        <dbReference type="Proteomes" id="UP000053257"/>
    </source>
</evidence>
<evidence type="ECO:0000256" key="15">
    <source>
        <dbReference type="ARBA" id="ARBA00026213"/>
    </source>
</evidence>
<dbReference type="SMART" id="SM00631">
    <property type="entry name" value="Zn_pept"/>
    <property type="match status" value="1"/>
</dbReference>
<name>A0A0C3S2B4_PHLG1</name>
<accession>A0A0C3S2B4</accession>
<evidence type="ECO:0000256" key="1">
    <source>
        <dbReference type="ARBA" id="ARBA00001947"/>
    </source>
</evidence>
<evidence type="ECO:0000256" key="7">
    <source>
        <dbReference type="ARBA" id="ARBA00022723"/>
    </source>
</evidence>
<gene>
    <name evidence="19" type="ORF">PHLGIDRAFT_126383</name>
</gene>
<keyword evidence="7" id="KW-0479">Metal-binding</keyword>
<reference evidence="19 20" key="1">
    <citation type="journal article" date="2014" name="PLoS Genet.">
        <title>Analysis of the Phlebiopsis gigantea genome, transcriptome and secretome provides insight into its pioneer colonization strategies of wood.</title>
        <authorList>
            <person name="Hori C."/>
            <person name="Ishida T."/>
            <person name="Igarashi K."/>
            <person name="Samejima M."/>
            <person name="Suzuki H."/>
            <person name="Master E."/>
            <person name="Ferreira P."/>
            <person name="Ruiz-Duenas F.J."/>
            <person name="Held B."/>
            <person name="Canessa P."/>
            <person name="Larrondo L.F."/>
            <person name="Schmoll M."/>
            <person name="Druzhinina I.S."/>
            <person name="Kubicek C.P."/>
            <person name="Gaskell J.A."/>
            <person name="Kersten P."/>
            <person name="St John F."/>
            <person name="Glasner J."/>
            <person name="Sabat G."/>
            <person name="Splinter BonDurant S."/>
            <person name="Syed K."/>
            <person name="Yadav J."/>
            <person name="Mgbeahuruike A.C."/>
            <person name="Kovalchuk A."/>
            <person name="Asiegbu F.O."/>
            <person name="Lackner G."/>
            <person name="Hoffmeister D."/>
            <person name="Rencoret J."/>
            <person name="Gutierrez A."/>
            <person name="Sun H."/>
            <person name="Lindquist E."/>
            <person name="Barry K."/>
            <person name="Riley R."/>
            <person name="Grigoriev I.V."/>
            <person name="Henrissat B."/>
            <person name="Kues U."/>
            <person name="Berka R.M."/>
            <person name="Martinez A.T."/>
            <person name="Covert S.F."/>
            <person name="Blanchette R.A."/>
            <person name="Cullen D."/>
        </authorList>
    </citation>
    <scope>NUCLEOTIDE SEQUENCE [LARGE SCALE GENOMIC DNA]</scope>
    <source>
        <strain evidence="19 20">11061_1 CR5-6</strain>
    </source>
</reference>
<evidence type="ECO:0000256" key="16">
    <source>
        <dbReference type="PROSITE-ProRule" id="PRU01379"/>
    </source>
</evidence>
<keyword evidence="6" id="KW-0645">Protease</keyword>
<evidence type="ECO:0000256" key="2">
    <source>
        <dbReference type="ARBA" id="ARBA00004613"/>
    </source>
</evidence>
<dbReference type="InterPro" id="IPR000834">
    <property type="entry name" value="Peptidase_M14"/>
</dbReference>
<evidence type="ECO:0000256" key="6">
    <source>
        <dbReference type="ARBA" id="ARBA00022670"/>
    </source>
</evidence>
<dbReference type="EMBL" id="KN840467">
    <property type="protein sequence ID" value="KIP09376.1"/>
    <property type="molecule type" value="Genomic_DNA"/>
</dbReference>
<feature type="chain" id="PRO_5002169218" description="Inactive metallocarboxypeptidase ECM14" evidence="17">
    <location>
        <begin position="21"/>
        <end position="459"/>
    </location>
</feature>
<comment type="caution">
    <text evidence="16">Lacks conserved residue(s) required for the propagation of feature annotation.</text>
</comment>
<dbReference type="GO" id="GO:0008270">
    <property type="term" value="F:zinc ion binding"/>
    <property type="evidence" value="ECO:0007669"/>
    <property type="project" value="InterPro"/>
</dbReference>
<dbReference type="SUPFAM" id="SSF53187">
    <property type="entry name" value="Zn-dependent exopeptidases"/>
    <property type="match status" value="1"/>
</dbReference>